<keyword evidence="5 11" id="KW-0812">Transmembrane</keyword>
<dbReference type="OrthoDB" id="9809130at2"/>
<dbReference type="EMBL" id="BALE01000003">
    <property type="protein sequence ID" value="GAN52829.1"/>
    <property type="molecule type" value="Genomic_DNA"/>
</dbReference>
<gene>
    <name evidence="11" type="primary">atpB</name>
    <name evidence="13" type="ORF">Tasa_003_007</name>
</gene>
<dbReference type="InterPro" id="IPR035908">
    <property type="entry name" value="F0_ATP_A_sf"/>
</dbReference>
<dbReference type="PROSITE" id="PS00449">
    <property type="entry name" value="ATPASE_A"/>
    <property type="match status" value="1"/>
</dbReference>
<dbReference type="NCBIfam" id="TIGR01131">
    <property type="entry name" value="ATP_synt_6_or_A"/>
    <property type="match status" value="1"/>
</dbReference>
<evidence type="ECO:0000256" key="10">
    <source>
        <dbReference type="ARBA" id="ARBA00023310"/>
    </source>
</evidence>
<dbReference type="STRING" id="1231623.Tasa_003_007"/>
<dbReference type="GO" id="GO:0046933">
    <property type="term" value="F:proton-transporting ATP synthase activity, rotational mechanism"/>
    <property type="evidence" value="ECO:0007669"/>
    <property type="project" value="UniProtKB-UniRule"/>
</dbReference>
<keyword evidence="3 11" id="KW-0813">Transport</keyword>
<evidence type="ECO:0000256" key="12">
    <source>
        <dbReference type="RuleBase" id="RU000483"/>
    </source>
</evidence>
<reference evidence="13 14" key="1">
    <citation type="submission" date="2012-10" db="EMBL/GenBank/DDBJ databases">
        <title>Genome sequencing of Tanticharoenia sakaeratensis NBRC 103193.</title>
        <authorList>
            <person name="Azuma Y."/>
            <person name="Hadano H."/>
            <person name="Hirakawa H."/>
            <person name="Matsushita K."/>
        </authorList>
    </citation>
    <scope>NUCLEOTIDE SEQUENCE [LARGE SCALE GENOMIC DNA]</scope>
    <source>
        <strain evidence="13 14">NBRC 103193</strain>
    </source>
</reference>
<comment type="caution">
    <text evidence="13">The sequence shown here is derived from an EMBL/GenBank/DDBJ whole genome shotgun (WGS) entry which is preliminary data.</text>
</comment>
<name>A0A0D6MGS3_9PROT</name>
<dbReference type="RefSeq" id="WP_048846206.1">
    <property type="nucleotide sequence ID" value="NZ_BALE01000003.1"/>
</dbReference>
<evidence type="ECO:0000256" key="9">
    <source>
        <dbReference type="ARBA" id="ARBA00023136"/>
    </source>
</evidence>
<feature type="transmembrane region" description="Helical" evidence="11">
    <location>
        <begin position="84"/>
        <end position="104"/>
    </location>
</feature>
<evidence type="ECO:0000256" key="1">
    <source>
        <dbReference type="ARBA" id="ARBA00004141"/>
    </source>
</evidence>
<evidence type="ECO:0000313" key="13">
    <source>
        <dbReference type="EMBL" id="GAN52829.1"/>
    </source>
</evidence>
<sequence length="262" mass="28104">MAAGSTIDALGQFELHPVLGQVGETLRFSQSPLFMIIAVVIVLAFLYLGMRPAAVVPGRLQAAAELSYDFIHDMAIDTMGPGGAAFFPFVFALFFFILAGNYLGLIPFSFTFTSHIIVTFSLALLVFAVAIAASLRRQGLKFFAHFMPEGAPLLMAPLIVPIEILSYLSRPVSLSIRLFANMMAGHVLFEVFAGFTIMLGGLGLVGHVLAVAPIAINVALTALELLVGVLQAYVFAILTCIYLREAVVDDHDDDTAHNPVSA</sequence>
<evidence type="ECO:0000256" key="11">
    <source>
        <dbReference type="HAMAP-Rule" id="MF_01393"/>
    </source>
</evidence>
<dbReference type="GO" id="GO:0005886">
    <property type="term" value="C:plasma membrane"/>
    <property type="evidence" value="ECO:0007669"/>
    <property type="project" value="UniProtKB-SubCell"/>
</dbReference>
<dbReference type="InterPro" id="IPR000568">
    <property type="entry name" value="ATP_synth_F0_asu"/>
</dbReference>
<evidence type="ECO:0000256" key="3">
    <source>
        <dbReference type="ARBA" id="ARBA00022448"/>
    </source>
</evidence>
<dbReference type="PANTHER" id="PTHR11410">
    <property type="entry name" value="ATP SYNTHASE SUBUNIT A"/>
    <property type="match status" value="1"/>
</dbReference>
<dbReference type="Gene3D" id="1.20.120.220">
    <property type="entry name" value="ATP synthase, F0 complex, subunit A"/>
    <property type="match status" value="1"/>
</dbReference>
<evidence type="ECO:0000256" key="8">
    <source>
        <dbReference type="ARBA" id="ARBA00023065"/>
    </source>
</evidence>
<keyword evidence="8 11" id="KW-0406">Ion transport</keyword>
<evidence type="ECO:0000256" key="4">
    <source>
        <dbReference type="ARBA" id="ARBA00022547"/>
    </source>
</evidence>
<dbReference type="Proteomes" id="UP000032679">
    <property type="component" value="Unassembled WGS sequence"/>
</dbReference>
<comment type="subcellular location">
    <subcellularLocation>
        <location evidence="11 12">Cell membrane</location>
        <topology evidence="11 12">Multi-pass membrane protein</topology>
    </subcellularLocation>
    <subcellularLocation>
        <location evidence="1">Membrane</location>
        <topology evidence="1">Multi-pass membrane protein</topology>
    </subcellularLocation>
</comment>
<dbReference type="NCBIfam" id="NF004482">
    <property type="entry name" value="PRK05815.2-4"/>
    <property type="match status" value="1"/>
</dbReference>
<accession>A0A0D6MGS3</accession>
<keyword evidence="14" id="KW-1185">Reference proteome</keyword>
<dbReference type="AlphaFoldDB" id="A0A0D6MGS3"/>
<dbReference type="InterPro" id="IPR023011">
    <property type="entry name" value="ATP_synth_F0_asu_AS"/>
</dbReference>
<organism evidence="13 14">
    <name type="scientific">Tanticharoenia sakaeratensis NBRC 103193</name>
    <dbReference type="NCBI Taxonomy" id="1231623"/>
    <lineage>
        <taxon>Bacteria</taxon>
        <taxon>Pseudomonadati</taxon>
        <taxon>Pseudomonadota</taxon>
        <taxon>Alphaproteobacteria</taxon>
        <taxon>Acetobacterales</taxon>
        <taxon>Acetobacteraceae</taxon>
        <taxon>Tanticharoenia</taxon>
    </lineage>
</organism>
<feature type="transmembrane region" description="Helical" evidence="11">
    <location>
        <begin position="188"/>
        <end position="216"/>
    </location>
</feature>
<evidence type="ECO:0000256" key="5">
    <source>
        <dbReference type="ARBA" id="ARBA00022692"/>
    </source>
</evidence>
<dbReference type="InterPro" id="IPR045083">
    <property type="entry name" value="ATP_synth_F0_asu_bact/mt"/>
</dbReference>
<evidence type="ECO:0000256" key="7">
    <source>
        <dbReference type="ARBA" id="ARBA00022989"/>
    </source>
</evidence>
<evidence type="ECO:0000256" key="6">
    <source>
        <dbReference type="ARBA" id="ARBA00022781"/>
    </source>
</evidence>
<dbReference type="PANTHER" id="PTHR11410:SF0">
    <property type="entry name" value="ATP SYNTHASE SUBUNIT A"/>
    <property type="match status" value="1"/>
</dbReference>
<comment type="similarity">
    <text evidence="2 11 12">Belongs to the ATPase A chain family.</text>
</comment>
<evidence type="ECO:0000256" key="2">
    <source>
        <dbReference type="ARBA" id="ARBA00006810"/>
    </source>
</evidence>
<protein>
    <recommendedName>
        <fullName evidence="11 12">ATP synthase subunit a</fullName>
    </recommendedName>
    <alternativeName>
        <fullName evidence="11">ATP synthase F0 sector subunit a</fullName>
    </alternativeName>
    <alternativeName>
        <fullName evidence="11">F-ATPase subunit 6</fullName>
    </alternativeName>
</protein>
<feature type="transmembrane region" description="Helical" evidence="11">
    <location>
        <begin position="222"/>
        <end position="243"/>
    </location>
</feature>
<dbReference type="GO" id="GO:0045259">
    <property type="term" value="C:proton-transporting ATP synthase complex"/>
    <property type="evidence" value="ECO:0007669"/>
    <property type="project" value="UniProtKB-KW"/>
</dbReference>
<keyword evidence="10 11" id="KW-0066">ATP synthesis</keyword>
<keyword evidence="7 11" id="KW-1133">Transmembrane helix</keyword>
<comment type="function">
    <text evidence="11 12">Key component of the proton channel; it plays a direct role in the translocation of protons across the membrane.</text>
</comment>
<keyword evidence="6 11" id="KW-0375">Hydrogen ion transport</keyword>
<feature type="transmembrane region" description="Helical" evidence="11">
    <location>
        <begin position="150"/>
        <end position="168"/>
    </location>
</feature>
<feature type="transmembrane region" description="Helical" evidence="11">
    <location>
        <begin position="33"/>
        <end position="50"/>
    </location>
</feature>
<proteinExistence type="inferred from homology"/>
<dbReference type="HAMAP" id="MF_01393">
    <property type="entry name" value="ATP_synth_a_bact"/>
    <property type="match status" value="1"/>
</dbReference>
<keyword evidence="9 11" id="KW-0472">Membrane</keyword>
<dbReference type="CDD" id="cd00310">
    <property type="entry name" value="ATP-synt_Fo_a_6"/>
    <property type="match status" value="1"/>
</dbReference>
<dbReference type="Pfam" id="PF00119">
    <property type="entry name" value="ATP-synt_A"/>
    <property type="match status" value="1"/>
</dbReference>
<dbReference type="PRINTS" id="PR00123">
    <property type="entry name" value="ATPASEA"/>
</dbReference>
<dbReference type="SUPFAM" id="SSF81336">
    <property type="entry name" value="F1F0 ATP synthase subunit A"/>
    <property type="match status" value="1"/>
</dbReference>
<feature type="transmembrane region" description="Helical" evidence="11">
    <location>
        <begin position="116"/>
        <end position="135"/>
    </location>
</feature>
<keyword evidence="4 11" id="KW-0138">CF(0)</keyword>
<evidence type="ECO:0000313" key="14">
    <source>
        <dbReference type="Proteomes" id="UP000032679"/>
    </source>
</evidence>
<keyword evidence="11" id="KW-1003">Cell membrane</keyword>